<feature type="domain" description="DUF58" evidence="1">
    <location>
        <begin position="195"/>
        <end position="339"/>
    </location>
</feature>
<dbReference type="EMBL" id="JAAGVB010000007">
    <property type="protein sequence ID" value="NEW32155.1"/>
    <property type="molecule type" value="Genomic_DNA"/>
</dbReference>
<sequence>MTTEGTVQNWRSTPPAIAIATTAAIIAALAILLARPQLVVFAAPLFGVVAAGRKSPEVLIAVHASDGPDRHIVRCVESESVELSLDIEARAGEAQVAASVLECPGLSIERQDREGNRLTVRVSADQPGKFPIRVEAVATANGGLLRGSVVLHTGDLYVYPLTAGAPMSPATTSVRHRLGTHPTRRTGTGTEFGGIRAYADGDDLRSINWRATARRASLQVTERRAEAGHDVVILFDDALRGDGRDDAFHRAVRGAAEIVRAALRAGDRVGVVCLAPAPRWVPARGGRQQFHEILTCLLDPGYPNCRRGSGTVAPPGAVPHGASVVAFSTLIDTGFALALIELRRRGSAVAAVDLLAADAPFSDEADALVGRLWTLERASMYRDMATIGVEVIGWQDGIRLADALTGRLLAGRSPR</sequence>
<organism evidence="2 3">
    <name type="scientific">Nocardia cyriacigeorgica</name>
    <dbReference type="NCBI Taxonomy" id="135487"/>
    <lineage>
        <taxon>Bacteria</taxon>
        <taxon>Bacillati</taxon>
        <taxon>Actinomycetota</taxon>
        <taxon>Actinomycetes</taxon>
        <taxon>Mycobacteriales</taxon>
        <taxon>Nocardiaceae</taxon>
        <taxon>Nocardia</taxon>
    </lineage>
</organism>
<dbReference type="PANTHER" id="PTHR33608">
    <property type="entry name" value="BLL2464 PROTEIN"/>
    <property type="match status" value="1"/>
</dbReference>
<evidence type="ECO:0000313" key="2">
    <source>
        <dbReference type="EMBL" id="NEW32155.1"/>
    </source>
</evidence>
<comment type="caution">
    <text evidence="2">The sequence shown here is derived from an EMBL/GenBank/DDBJ whole genome shotgun (WGS) entry which is preliminary data.</text>
</comment>
<dbReference type="RefSeq" id="WP_163842530.1">
    <property type="nucleotide sequence ID" value="NZ_JAAGVB010000007.1"/>
</dbReference>
<dbReference type="Pfam" id="PF01882">
    <property type="entry name" value="DUF58"/>
    <property type="match status" value="1"/>
</dbReference>
<dbReference type="Proteomes" id="UP000471166">
    <property type="component" value="Unassembled WGS sequence"/>
</dbReference>
<name>A0A6P1CPR0_9NOCA</name>
<protein>
    <submittedName>
        <fullName evidence="2">DUF58 domain-containing protein</fullName>
    </submittedName>
</protein>
<evidence type="ECO:0000313" key="3">
    <source>
        <dbReference type="Proteomes" id="UP000471166"/>
    </source>
</evidence>
<dbReference type="AlphaFoldDB" id="A0A6P1CPR0"/>
<dbReference type="PANTHER" id="PTHR33608:SF14">
    <property type="entry name" value="POSSIBLE CONSERVED SECRETED PROTEIN"/>
    <property type="match status" value="1"/>
</dbReference>
<gene>
    <name evidence="2" type="ORF">GV791_06215</name>
</gene>
<evidence type="ECO:0000259" key="1">
    <source>
        <dbReference type="Pfam" id="PF01882"/>
    </source>
</evidence>
<accession>A0A6P1CPR0</accession>
<reference evidence="2 3" key="1">
    <citation type="submission" date="2020-01" db="EMBL/GenBank/DDBJ databases">
        <title>Genetics and antimicrobial susceptibilities of Nocardia species isolated from the soil; a comparison with species isolated from humans.</title>
        <authorList>
            <person name="Carrasco G."/>
            <person name="Monzon S."/>
            <person name="Sansegundo M."/>
            <person name="Garcia E."/>
            <person name="Garrido N."/>
            <person name="Medina M.J."/>
            <person name="Villalon P."/>
            <person name="Ramirez-Arocha A.C."/>
            <person name="Jimenez P."/>
            <person name="Cuesta I."/>
            <person name="Valdezate S."/>
        </authorList>
    </citation>
    <scope>NUCLEOTIDE SEQUENCE [LARGE SCALE GENOMIC DNA]</scope>
    <source>
        <strain evidence="2 3">CNM20110626</strain>
    </source>
</reference>
<dbReference type="InterPro" id="IPR002881">
    <property type="entry name" value="DUF58"/>
</dbReference>
<proteinExistence type="predicted"/>